<dbReference type="InterPro" id="IPR050555">
    <property type="entry name" value="Bact_Solute-Bind_Prot2"/>
</dbReference>
<dbReference type="Proteomes" id="UP001501455">
    <property type="component" value="Unassembled WGS sequence"/>
</dbReference>
<dbReference type="PANTHER" id="PTHR30036">
    <property type="entry name" value="D-XYLOSE-BINDING PERIPLASMIC PROTEIN"/>
    <property type="match status" value="1"/>
</dbReference>
<proteinExistence type="predicted"/>
<feature type="domain" description="Periplasmic binding protein" evidence="5">
    <location>
        <begin position="52"/>
        <end position="265"/>
    </location>
</feature>
<dbReference type="EMBL" id="BAAAXF010000054">
    <property type="protein sequence ID" value="GAA3500447.1"/>
    <property type="molecule type" value="Genomic_DNA"/>
</dbReference>
<dbReference type="PANTHER" id="PTHR30036:SF1">
    <property type="entry name" value="D-XYLOSE-BINDING PERIPLASMIC PROTEIN"/>
    <property type="match status" value="1"/>
</dbReference>
<name>A0ABP6TZ56_9ACTN</name>
<accession>A0ABP6TZ56</accession>
<evidence type="ECO:0000313" key="7">
    <source>
        <dbReference type="Proteomes" id="UP001501455"/>
    </source>
</evidence>
<dbReference type="InterPro" id="IPR028082">
    <property type="entry name" value="Peripla_BP_I"/>
</dbReference>
<keyword evidence="7" id="KW-1185">Reference proteome</keyword>
<keyword evidence="2 4" id="KW-0732">Signal</keyword>
<feature type="chain" id="PRO_5047397631" description="Periplasmic binding protein domain-containing protein" evidence="4">
    <location>
        <begin position="21"/>
        <end position="448"/>
    </location>
</feature>
<evidence type="ECO:0000256" key="2">
    <source>
        <dbReference type="ARBA" id="ARBA00022729"/>
    </source>
</evidence>
<dbReference type="SUPFAM" id="SSF53822">
    <property type="entry name" value="Periplasmic binding protein-like I"/>
    <property type="match status" value="1"/>
</dbReference>
<feature type="compositionally biased region" description="Basic residues" evidence="3">
    <location>
        <begin position="349"/>
        <end position="370"/>
    </location>
</feature>
<dbReference type="InterPro" id="IPR025997">
    <property type="entry name" value="SBP_2_dom"/>
</dbReference>
<feature type="signal peptide" evidence="4">
    <location>
        <begin position="1"/>
        <end position="20"/>
    </location>
</feature>
<evidence type="ECO:0000256" key="3">
    <source>
        <dbReference type="SAM" id="MobiDB-lite"/>
    </source>
</evidence>
<sequence length="448" mass="46148">MNPRTAPTASSARRSATALAAVLSALSLSACGVLDGGADDDPSSSRRNDITVGLLLPDRETPRFERFDRPLIEERVSALTDRRGEVVHANAGGSAEKQNEQFGKMIADGVDVILVDAVDAGAVAPAVEEAEEAGIPVIAYDRLAEGPVDAYVSHDNELVGEVQGRALVEALGADAATSKVVMMNGEPADPNTALFKKGALDELEGAVDIAASYDTEKWLPRVAKENMREAIRTVGAGNVAAVYSANDGMAGAVIEAMEEAGVTDLPPGDRAGRGPGGGAADRLGQAAHDGVQVVRAGGAGRRRHGGGQGPGPRHHVRRADPGPGGRPDAEGHPVDAGPGRRPHPAEHRGHGRPGRRLHRRGHLHGAVRRGLRGDRPDVVAVTGRTGRGGAGQDRAGRGRAGPGGAGPGRTGRAVGRARHSSEYPMAPTVHALTSASATRYMPPVSGMP</sequence>
<comment type="caution">
    <text evidence="6">The sequence shown here is derived from an EMBL/GenBank/DDBJ whole genome shotgun (WGS) entry which is preliminary data.</text>
</comment>
<feature type="region of interest" description="Disordered" evidence="3">
    <location>
        <begin position="298"/>
        <end position="419"/>
    </location>
</feature>
<dbReference type="Pfam" id="PF13407">
    <property type="entry name" value="Peripla_BP_4"/>
    <property type="match status" value="1"/>
</dbReference>
<evidence type="ECO:0000256" key="4">
    <source>
        <dbReference type="SAM" id="SignalP"/>
    </source>
</evidence>
<reference evidence="7" key="1">
    <citation type="journal article" date="2019" name="Int. J. Syst. Evol. Microbiol.">
        <title>The Global Catalogue of Microorganisms (GCM) 10K type strain sequencing project: providing services to taxonomists for standard genome sequencing and annotation.</title>
        <authorList>
            <consortium name="The Broad Institute Genomics Platform"/>
            <consortium name="The Broad Institute Genome Sequencing Center for Infectious Disease"/>
            <person name="Wu L."/>
            <person name="Ma J."/>
        </authorList>
    </citation>
    <scope>NUCLEOTIDE SEQUENCE [LARGE SCALE GENOMIC DNA]</scope>
    <source>
        <strain evidence="7">JCM 4816</strain>
    </source>
</reference>
<comment type="subcellular location">
    <subcellularLocation>
        <location evidence="1">Cell envelope</location>
    </subcellularLocation>
</comment>
<feature type="region of interest" description="Disordered" evidence="3">
    <location>
        <begin position="262"/>
        <end position="283"/>
    </location>
</feature>
<dbReference type="Gene3D" id="3.40.50.2300">
    <property type="match status" value="2"/>
</dbReference>
<evidence type="ECO:0000313" key="6">
    <source>
        <dbReference type="EMBL" id="GAA3500447.1"/>
    </source>
</evidence>
<protein>
    <recommendedName>
        <fullName evidence="5">Periplasmic binding protein domain-containing protein</fullName>
    </recommendedName>
</protein>
<evidence type="ECO:0000256" key="1">
    <source>
        <dbReference type="ARBA" id="ARBA00004196"/>
    </source>
</evidence>
<evidence type="ECO:0000259" key="5">
    <source>
        <dbReference type="Pfam" id="PF13407"/>
    </source>
</evidence>
<feature type="compositionally biased region" description="Gly residues" evidence="3">
    <location>
        <begin position="398"/>
        <end position="409"/>
    </location>
</feature>
<gene>
    <name evidence="6" type="ORF">GCM10019016_075530</name>
</gene>
<organism evidence="6 7">
    <name type="scientific">Streptomyces prasinosporus</name>
    <dbReference type="NCBI Taxonomy" id="68256"/>
    <lineage>
        <taxon>Bacteria</taxon>
        <taxon>Bacillati</taxon>
        <taxon>Actinomycetota</taxon>
        <taxon>Actinomycetes</taxon>
        <taxon>Kitasatosporales</taxon>
        <taxon>Streptomycetaceae</taxon>
        <taxon>Streptomyces</taxon>
        <taxon>Streptomyces albogriseolus group</taxon>
    </lineage>
</organism>
<dbReference type="PROSITE" id="PS51257">
    <property type="entry name" value="PROKAR_LIPOPROTEIN"/>
    <property type="match status" value="1"/>
</dbReference>